<keyword evidence="3" id="KW-1185">Reference proteome</keyword>
<sequence length="308" mass="32871">MTPMDNRTTAIVVNRHAGTVRSMGTEAVQALIADAFPEAQVSLLDGSDIEAHVRSLLGGGAIDRLIVGGGDGTLASAAGLVAGSSVALGILPLGTMNLIAQTVGMEASLGAALAQLRDAQAQPVDAGRANGRLFLHHVSFGLQPRMVRIRERLGYSSRLTKMLAAARATLAVLVNPRSLRLGLTIDGQLAEIRTPGLIVSNNLYENARMLKQARLDEGVLGIYALSPMPLIAYLRLAIDVLRGRWQDNVNVQEQRGRRVGLVRHRRLRRDSRSIQATVDGELALLDLPLQIESEPGALRLLIPSATSA</sequence>
<dbReference type="EMBL" id="QKVK01000002">
    <property type="protein sequence ID" value="PZF77947.1"/>
    <property type="molecule type" value="Genomic_DNA"/>
</dbReference>
<dbReference type="InterPro" id="IPR017438">
    <property type="entry name" value="ATP-NAD_kinase_N"/>
</dbReference>
<accession>A0A2W2BQE9</accession>
<reference evidence="3" key="1">
    <citation type="submission" date="2018-06" db="EMBL/GenBank/DDBJ databases">
        <title>Aestuariibacter litoralis strain KCTC 52945T.</title>
        <authorList>
            <person name="Li X."/>
            <person name="Salam N."/>
            <person name="Li J.-L."/>
            <person name="Chen Y.-M."/>
            <person name="Yang Z.-W."/>
            <person name="Zhang L.-Y."/>
            <person name="Han M.-X."/>
            <person name="Xiao M."/>
            <person name="Li W.-J."/>
        </authorList>
    </citation>
    <scope>NUCLEOTIDE SEQUENCE [LARGE SCALE GENOMIC DNA]</scope>
    <source>
        <strain evidence="3">KCTC 52945</strain>
    </source>
</reference>
<evidence type="ECO:0000313" key="2">
    <source>
        <dbReference type="EMBL" id="PZF77947.1"/>
    </source>
</evidence>
<dbReference type="InterPro" id="IPR016064">
    <property type="entry name" value="NAD/diacylglycerol_kinase_sf"/>
</dbReference>
<dbReference type="Proteomes" id="UP000248795">
    <property type="component" value="Unassembled WGS sequence"/>
</dbReference>
<evidence type="ECO:0000313" key="3">
    <source>
        <dbReference type="Proteomes" id="UP000248795"/>
    </source>
</evidence>
<protein>
    <recommendedName>
        <fullName evidence="1">DAGKc domain-containing protein</fullName>
    </recommendedName>
</protein>
<dbReference type="AlphaFoldDB" id="A0A2W2BQE9"/>
<dbReference type="Pfam" id="PF00781">
    <property type="entry name" value="DAGK_cat"/>
    <property type="match status" value="1"/>
</dbReference>
<dbReference type="GO" id="GO:0016301">
    <property type="term" value="F:kinase activity"/>
    <property type="evidence" value="ECO:0007669"/>
    <property type="project" value="InterPro"/>
</dbReference>
<dbReference type="SUPFAM" id="SSF111331">
    <property type="entry name" value="NAD kinase/diacylglycerol kinase-like"/>
    <property type="match status" value="1"/>
</dbReference>
<dbReference type="PROSITE" id="PS50146">
    <property type="entry name" value="DAGK"/>
    <property type="match status" value="1"/>
</dbReference>
<dbReference type="Gene3D" id="3.40.50.10330">
    <property type="entry name" value="Probable inorganic polyphosphate/atp-NAD kinase, domain 1"/>
    <property type="match status" value="1"/>
</dbReference>
<feature type="domain" description="DAGKc" evidence="1">
    <location>
        <begin position="4"/>
        <end position="133"/>
    </location>
</feature>
<comment type="caution">
    <text evidence="2">The sequence shown here is derived from an EMBL/GenBank/DDBJ whole genome shotgun (WGS) entry which is preliminary data.</text>
</comment>
<dbReference type="RefSeq" id="WP_111196777.1">
    <property type="nucleotide sequence ID" value="NZ_QKVK01000002.1"/>
</dbReference>
<gene>
    <name evidence="2" type="ORF">DK847_05840</name>
</gene>
<name>A0A2W2BQE9_9HYPH</name>
<organism evidence="2 3">
    <name type="scientific">Aestuariivirga litoralis</name>
    <dbReference type="NCBI Taxonomy" id="2650924"/>
    <lineage>
        <taxon>Bacteria</taxon>
        <taxon>Pseudomonadati</taxon>
        <taxon>Pseudomonadota</taxon>
        <taxon>Alphaproteobacteria</taxon>
        <taxon>Hyphomicrobiales</taxon>
        <taxon>Aestuariivirgaceae</taxon>
        <taxon>Aestuariivirga</taxon>
    </lineage>
</organism>
<evidence type="ECO:0000259" key="1">
    <source>
        <dbReference type="PROSITE" id="PS50146"/>
    </source>
</evidence>
<dbReference type="Gene3D" id="2.60.200.40">
    <property type="match status" value="1"/>
</dbReference>
<proteinExistence type="predicted"/>
<dbReference type="InterPro" id="IPR001206">
    <property type="entry name" value="Diacylglycerol_kinase_cat_dom"/>
</dbReference>
<dbReference type="InterPro" id="IPR045540">
    <property type="entry name" value="YegS/DAGK_C"/>
</dbReference>
<dbReference type="Pfam" id="PF19279">
    <property type="entry name" value="YegS_C"/>
    <property type="match status" value="1"/>
</dbReference>